<gene>
    <name evidence="4" type="ORF">T265_16157</name>
</gene>
<accession>A0A074Z4Q8</accession>
<feature type="non-terminal residue" evidence="4">
    <location>
        <position position="1"/>
    </location>
</feature>
<evidence type="ECO:0000259" key="3">
    <source>
        <dbReference type="PROSITE" id="PS50287"/>
    </source>
</evidence>
<evidence type="ECO:0000256" key="1">
    <source>
        <dbReference type="ARBA" id="ARBA00023157"/>
    </source>
</evidence>
<evidence type="ECO:0000313" key="4">
    <source>
        <dbReference type="EMBL" id="KER18290.1"/>
    </source>
</evidence>
<name>A0A074Z4Q8_OPIVI</name>
<dbReference type="OrthoDB" id="536948at2759"/>
<reference evidence="4 5" key="1">
    <citation type="submission" date="2013-11" db="EMBL/GenBank/DDBJ databases">
        <title>Opisthorchis viverrini - life in the bile duct.</title>
        <authorList>
            <person name="Young N.D."/>
            <person name="Nagarajan N."/>
            <person name="Lin S.J."/>
            <person name="Korhonen P.K."/>
            <person name="Jex A.R."/>
            <person name="Hall R.S."/>
            <person name="Safavi-Hemami H."/>
            <person name="Kaewkong W."/>
            <person name="Bertrand D."/>
            <person name="Gao S."/>
            <person name="Seet Q."/>
            <person name="Wongkham S."/>
            <person name="Teh B.T."/>
            <person name="Wongkham C."/>
            <person name="Intapan P.M."/>
            <person name="Maleewong W."/>
            <person name="Yang X."/>
            <person name="Hu M."/>
            <person name="Wang Z."/>
            <person name="Hofmann A."/>
            <person name="Sternberg P.W."/>
            <person name="Tan P."/>
            <person name="Wang J."/>
            <person name="Gasser R.B."/>
        </authorList>
    </citation>
    <scope>NUCLEOTIDE SEQUENCE [LARGE SCALE GENOMIC DNA]</scope>
</reference>
<dbReference type="InterPro" id="IPR001190">
    <property type="entry name" value="SRCR"/>
</dbReference>
<dbReference type="PROSITE" id="PS50287">
    <property type="entry name" value="SRCR_2"/>
    <property type="match status" value="1"/>
</dbReference>
<proteinExistence type="predicted"/>
<dbReference type="RefSeq" id="XP_009177963.1">
    <property type="nucleotide sequence ID" value="XM_009179699.1"/>
</dbReference>
<feature type="domain" description="SRCR" evidence="3">
    <location>
        <begin position="32"/>
        <end position="61"/>
    </location>
</feature>
<organism evidence="4 5">
    <name type="scientific">Opisthorchis viverrini</name>
    <name type="common">Southeast Asian liver fluke</name>
    <dbReference type="NCBI Taxonomy" id="6198"/>
    <lineage>
        <taxon>Eukaryota</taxon>
        <taxon>Metazoa</taxon>
        <taxon>Spiralia</taxon>
        <taxon>Lophotrochozoa</taxon>
        <taxon>Platyhelminthes</taxon>
        <taxon>Trematoda</taxon>
        <taxon>Digenea</taxon>
        <taxon>Opisthorchiida</taxon>
        <taxon>Opisthorchiata</taxon>
        <taxon>Opisthorchiidae</taxon>
        <taxon>Opisthorchis</taxon>
    </lineage>
</organism>
<keyword evidence="1" id="KW-1015">Disulfide bond</keyword>
<dbReference type="EMBL" id="KL604312">
    <property type="protein sequence ID" value="KER18290.1"/>
    <property type="molecule type" value="Genomic_DNA"/>
</dbReference>
<feature type="non-terminal residue" evidence="4">
    <location>
        <position position="61"/>
    </location>
</feature>
<dbReference type="InterPro" id="IPR036772">
    <property type="entry name" value="SRCR-like_dom_sf"/>
</dbReference>
<sequence length="61" mass="7135">QRIVFSKIPTSLRANNSPNAIADKKPRVPRRIRLVEGEELREGLLELWIANRWRPVCSRNN</sequence>
<keyword evidence="5" id="KW-1185">Reference proteome</keyword>
<dbReference type="SUPFAM" id="SSF56487">
    <property type="entry name" value="SRCR-like"/>
    <property type="match status" value="1"/>
</dbReference>
<dbReference type="KEGG" id="ovi:T265_16157"/>
<evidence type="ECO:0000256" key="2">
    <source>
        <dbReference type="PROSITE-ProRule" id="PRU00196"/>
    </source>
</evidence>
<comment type="caution">
    <text evidence="2">Lacks conserved residue(s) required for the propagation of feature annotation.</text>
</comment>
<protein>
    <recommendedName>
        <fullName evidence="3">SRCR domain-containing protein</fullName>
    </recommendedName>
</protein>
<dbReference type="AlphaFoldDB" id="A0A074Z4Q8"/>
<dbReference type="GeneID" id="20330322"/>
<evidence type="ECO:0000313" key="5">
    <source>
        <dbReference type="Proteomes" id="UP000054324"/>
    </source>
</evidence>
<dbReference type="Proteomes" id="UP000054324">
    <property type="component" value="Unassembled WGS sequence"/>
</dbReference>
<dbReference type="CTD" id="20330322"/>
<dbReference type="GO" id="GO:0016020">
    <property type="term" value="C:membrane"/>
    <property type="evidence" value="ECO:0007669"/>
    <property type="project" value="InterPro"/>
</dbReference>